<reference evidence="15 17" key="1">
    <citation type="submission" date="2019-07" db="EMBL/GenBank/DDBJ databases">
        <title>Genomes of sea-ice associated Colwellia species.</title>
        <authorList>
            <person name="Bowman J.P."/>
        </authorList>
    </citation>
    <scope>NUCLEOTIDE SEQUENCE [LARGE SCALE GENOMIC DNA]</scope>
    <source>
        <strain evidence="14 16">ACAM 607</strain>
        <strain evidence="15 17">IC036</strain>
    </source>
</reference>
<evidence type="ECO:0000256" key="1">
    <source>
        <dbReference type="ARBA" id="ARBA00004651"/>
    </source>
</evidence>
<keyword evidence="8" id="KW-0249">Electron transport</keyword>
<evidence type="ECO:0000256" key="5">
    <source>
        <dbReference type="ARBA" id="ARBA00022617"/>
    </source>
</evidence>
<keyword evidence="7" id="KW-0479">Metal-binding</keyword>
<accession>A0A5C6QTN0</accession>
<keyword evidence="16" id="KW-1185">Reference proteome</keyword>
<dbReference type="EMBL" id="VOLR01000003">
    <property type="protein sequence ID" value="TWX62354.1"/>
    <property type="molecule type" value="Genomic_DNA"/>
</dbReference>
<evidence type="ECO:0000313" key="17">
    <source>
        <dbReference type="Proteomes" id="UP000321917"/>
    </source>
</evidence>
<dbReference type="EMBL" id="VOLQ01000001">
    <property type="protein sequence ID" value="TWX72314.1"/>
    <property type="molecule type" value="Genomic_DNA"/>
</dbReference>
<evidence type="ECO:0000256" key="6">
    <source>
        <dbReference type="ARBA" id="ARBA00022692"/>
    </source>
</evidence>
<evidence type="ECO:0000256" key="4">
    <source>
        <dbReference type="ARBA" id="ARBA00022475"/>
    </source>
</evidence>
<dbReference type="OrthoDB" id="196472at2"/>
<evidence type="ECO:0000313" key="14">
    <source>
        <dbReference type="EMBL" id="TWX62354.1"/>
    </source>
</evidence>
<organism evidence="15 17">
    <name type="scientific">Colwellia hornerae</name>
    <dbReference type="NCBI Taxonomy" id="89402"/>
    <lineage>
        <taxon>Bacteria</taxon>
        <taxon>Pseudomonadati</taxon>
        <taxon>Pseudomonadota</taxon>
        <taxon>Gammaproteobacteria</taxon>
        <taxon>Alteromonadales</taxon>
        <taxon>Colwelliaceae</taxon>
        <taxon>Colwellia</taxon>
    </lineage>
</organism>
<dbReference type="AlphaFoldDB" id="A0A5C6QTN0"/>
<feature type="transmembrane region" description="Helical" evidence="12">
    <location>
        <begin position="24"/>
        <end position="45"/>
    </location>
</feature>
<dbReference type="PANTHER" id="PTHR30485:SF2">
    <property type="entry name" value="BLL0597 PROTEIN"/>
    <property type="match status" value="1"/>
</dbReference>
<evidence type="ECO:0000313" key="16">
    <source>
        <dbReference type="Proteomes" id="UP000321525"/>
    </source>
</evidence>
<name>A0A5C6QTN0_9GAMM</name>
<gene>
    <name evidence="14" type="ORF">ESZ26_02915</name>
    <name evidence="15" type="ORF">ESZ27_00450</name>
</gene>
<dbReference type="GO" id="GO:0005506">
    <property type="term" value="F:iron ion binding"/>
    <property type="evidence" value="ECO:0007669"/>
    <property type="project" value="InterPro"/>
</dbReference>
<keyword evidence="5" id="KW-0349">Heme</keyword>
<evidence type="ECO:0000256" key="2">
    <source>
        <dbReference type="ARBA" id="ARBA00008622"/>
    </source>
</evidence>
<protein>
    <submittedName>
        <fullName evidence="15">Cytochrome b/b6 domain-containing protein</fullName>
    </submittedName>
</protein>
<dbReference type="GO" id="GO:0005886">
    <property type="term" value="C:plasma membrane"/>
    <property type="evidence" value="ECO:0007669"/>
    <property type="project" value="UniProtKB-SubCell"/>
</dbReference>
<dbReference type="InterPro" id="IPR000516">
    <property type="entry name" value="Ni-dep_Hydgase_cyt-B"/>
</dbReference>
<comment type="subcellular location">
    <subcellularLocation>
        <location evidence="1">Cell membrane</location>
        <topology evidence="1">Multi-pass membrane protein</topology>
    </subcellularLocation>
</comment>
<dbReference type="RefSeq" id="WP_146797833.1">
    <property type="nucleotide sequence ID" value="NZ_VOLP01000004.1"/>
</dbReference>
<evidence type="ECO:0000313" key="15">
    <source>
        <dbReference type="EMBL" id="TWX72314.1"/>
    </source>
</evidence>
<feature type="transmembrane region" description="Helical" evidence="12">
    <location>
        <begin position="121"/>
        <end position="144"/>
    </location>
</feature>
<evidence type="ECO:0000256" key="12">
    <source>
        <dbReference type="SAM" id="Phobius"/>
    </source>
</evidence>
<keyword evidence="4" id="KW-1003">Cell membrane</keyword>
<proteinExistence type="inferred from homology"/>
<dbReference type="PANTHER" id="PTHR30485">
    <property type="entry name" value="NI/FE-HYDROGENASE 1 B-TYPE CYTOCHROME SUBUNIT"/>
    <property type="match status" value="1"/>
</dbReference>
<feature type="transmembrane region" description="Helical" evidence="12">
    <location>
        <begin position="57"/>
        <end position="80"/>
    </location>
</feature>
<keyword evidence="11 12" id="KW-0472">Membrane</keyword>
<feature type="transmembrane region" description="Helical" evidence="12">
    <location>
        <begin position="200"/>
        <end position="219"/>
    </location>
</feature>
<comment type="caution">
    <text evidence="15">The sequence shown here is derived from an EMBL/GenBank/DDBJ whole genome shotgun (WGS) entry which is preliminary data.</text>
</comment>
<dbReference type="Proteomes" id="UP000321525">
    <property type="component" value="Unassembled WGS sequence"/>
</dbReference>
<evidence type="ECO:0000256" key="7">
    <source>
        <dbReference type="ARBA" id="ARBA00022723"/>
    </source>
</evidence>
<evidence type="ECO:0000256" key="3">
    <source>
        <dbReference type="ARBA" id="ARBA00022448"/>
    </source>
</evidence>
<dbReference type="Pfam" id="PF01292">
    <property type="entry name" value="Ni_hydr_CYTB"/>
    <property type="match status" value="1"/>
</dbReference>
<dbReference type="Gene3D" id="1.20.950.20">
    <property type="entry name" value="Transmembrane di-heme cytochromes, Chain C"/>
    <property type="match status" value="1"/>
</dbReference>
<evidence type="ECO:0000256" key="9">
    <source>
        <dbReference type="ARBA" id="ARBA00022989"/>
    </source>
</evidence>
<keyword evidence="10" id="KW-0408">Iron</keyword>
<dbReference type="InterPro" id="IPR016174">
    <property type="entry name" value="Di-haem_cyt_TM"/>
</dbReference>
<dbReference type="Proteomes" id="UP000321917">
    <property type="component" value="Unassembled WGS sequence"/>
</dbReference>
<keyword evidence="3" id="KW-0813">Transport</keyword>
<dbReference type="GO" id="GO:0022904">
    <property type="term" value="P:respiratory electron transport chain"/>
    <property type="evidence" value="ECO:0007669"/>
    <property type="project" value="InterPro"/>
</dbReference>
<feature type="domain" description="Cytochrome b561 bacterial/Ni-hydrogenase" evidence="13">
    <location>
        <begin position="17"/>
        <end position="234"/>
    </location>
</feature>
<dbReference type="InterPro" id="IPR051542">
    <property type="entry name" value="Hydrogenase_cytochrome"/>
</dbReference>
<evidence type="ECO:0000259" key="13">
    <source>
        <dbReference type="Pfam" id="PF01292"/>
    </source>
</evidence>
<keyword evidence="6 12" id="KW-0812">Transmembrane</keyword>
<dbReference type="GO" id="GO:0009055">
    <property type="term" value="F:electron transfer activity"/>
    <property type="evidence" value="ECO:0007669"/>
    <property type="project" value="InterPro"/>
</dbReference>
<evidence type="ECO:0000256" key="10">
    <source>
        <dbReference type="ARBA" id="ARBA00023004"/>
    </source>
</evidence>
<dbReference type="PRINTS" id="PR00161">
    <property type="entry name" value="NIHGNASECYTB"/>
</dbReference>
<comment type="similarity">
    <text evidence="2">Belongs to the HupC/HyaC/HydC family.</text>
</comment>
<evidence type="ECO:0000256" key="11">
    <source>
        <dbReference type="ARBA" id="ARBA00023136"/>
    </source>
</evidence>
<sequence>MQNNQVNITSTIVKTFVWSRNIRLFHWLNVLSVLLLIVIGSIIYFGKDLGISTDGKILLKTIHVCVGYVFAANLIFRIILGFIGKGYERWGQTLPFNKAFKQEFADFKKDKNKAFKGHSPLGKLMVGALMLSLSIQMVSGLVIAGTDIYYPPFGQYFAGSIAQDKSQVALIKPYSKENVDADAYTEMRSFRKPFITAHVYSFYFLLLLIPLHILAVFFAERREKHSIVSSMIHGYKYLPKDK</sequence>
<dbReference type="GO" id="GO:0020037">
    <property type="term" value="F:heme binding"/>
    <property type="evidence" value="ECO:0007669"/>
    <property type="project" value="TreeGrafter"/>
</dbReference>
<dbReference type="SUPFAM" id="SSF81342">
    <property type="entry name" value="Transmembrane di-heme cytochromes"/>
    <property type="match status" value="1"/>
</dbReference>
<keyword evidence="9 12" id="KW-1133">Transmembrane helix</keyword>
<dbReference type="InterPro" id="IPR011577">
    <property type="entry name" value="Cyt_b561_bac/Ni-Hgenase"/>
</dbReference>
<evidence type="ECO:0000256" key="8">
    <source>
        <dbReference type="ARBA" id="ARBA00022982"/>
    </source>
</evidence>